<dbReference type="InterPro" id="IPR006528">
    <property type="entry name" value="Phage_head_morphogenesis_dom"/>
</dbReference>
<dbReference type="NCBIfam" id="TIGR01641">
    <property type="entry name" value="phageSPP1_gp7"/>
    <property type="match status" value="1"/>
</dbReference>
<keyword evidence="2" id="KW-0328">Glycosyltransferase</keyword>
<feature type="domain" description="Phage head morphogenesis" evidence="1">
    <location>
        <begin position="153"/>
        <end position="242"/>
    </location>
</feature>
<dbReference type="Proteomes" id="UP000095563">
    <property type="component" value="Unassembled WGS sequence"/>
</dbReference>
<evidence type="ECO:0000313" key="2">
    <source>
        <dbReference type="EMBL" id="CUP74531.1"/>
    </source>
</evidence>
<evidence type="ECO:0000313" key="3">
    <source>
        <dbReference type="Proteomes" id="UP000095563"/>
    </source>
</evidence>
<gene>
    <name evidence="2" type="ORF">ERS852568_00637</name>
</gene>
<evidence type="ECO:0000259" key="1">
    <source>
        <dbReference type="Pfam" id="PF04233"/>
    </source>
</evidence>
<organism evidence="2 3">
    <name type="scientific">Clostridium baratii</name>
    <dbReference type="NCBI Taxonomy" id="1561"/>
    <lineage>
        <taxon>Bacteria</taxon>
        <taxon>Bacillati</taxon>
        <taxon>Bacillota</taxon>
        <taxon>Clostridia</taxon>
        <taxon>Eubacteriales</taxon>
        <taxon>Clostridiaceae</taxon>
        <taxon>Clostridium</taxon>
    </lineage>
</organism>
<dbReference type="GO" id="GO:0106274">
    <property type="term" value="F:NAD+-protein-arginine ADP-ribosyltransferase activity"/>
    <property type="evidence" value="ECO:0007669"/>
    <property type="project" value="UniProtKB-EC"/>
</dbReference>
<dbReference type="EMBL" id="CZBO01000001">
    <property type="protein sequence ID" value="CUP74531.1"/>
    <property type="molecule type" value="Genomic_DNA"/>
</dbReference>
<dbReference type="Pfam" id="PF04233">
    <property type="entry name" value="Phage_Mu_F"/>
    <property type="match status" value="1"/>
</dbReference>
<proteinExistence type="predicted"/>
<name>A0A174QRH0_9CLOT</name>
<accession>A0A174QRH0</accession>
<sequence length="278" mass="32849">MNEELYSLVDKECNKLFKQHRKSRDQFLNEVGRVLLKFDTENNVLNLTEVDKVKLYTSLGKEVKSIFKLQKKEEAKIIQEFFINIAKDKYYANSYLLSLGLDFSIKKVSNKVLDSIVNTKVKNKLWSDRLWKNKKDIEAVLKSEVKKFVNGEINLNSIEKILKQRFNQNAYNTKRLVQTESARVMEEANNMWQEENNIEWIMYSATLDNATCSDCGNYDGEVYKVSEKPFELPQHPFCRCTYVSVVNKEWKPNTRLNNVTKENISYKTYKEWKEENNI</sequence>
<protein>
    <submittedName>
        <fullName evidence="2">Phage putative head morphogenesis protein, SPP1 gp7 family</fullName>
        <ecNumber evidence="2">2.4.2.31</ecNumber>
    </submittedName>
</protein>
<dbReference type="AlphaFoldDB" id="A0A174QRH0"/>
<dbReference type="EC" id="2.4.2.31" evidence="2"/>
<reference evidence="2 3" key="1">
    <citation type="submission" date="2015-09" db="EMBL/GenBank/DDBJ databases">
        <authorList>
            <consortium name="Pathogen Informatics"/>
        </authorList>
    </citation>
    <scope>NUCLEOTIDE SEQUENCE [LARGE SCALE GENOMIC DNA]</scope>
    <source>
        <strain evidence="2 3">2789STDY5834956</strain>
    </source>
</reference>
<keyword evidence="2" id="KW-0808">Transferase</keyword>